<evidence type="ECO:0000256" key="5">
    <source>
        <dbReference type="ARBA" id="ARBA00023288"/>
    </source>
</evidence>
<dbReference type="Gene3D" id="3.40.190.10">
    <property type="entry name" value="Periplasmic binding protein-like II"/>
    <property type="match status" value="1"/>
</dbReference>
<evidence type="ECO:0000256" key="2">
    <source>
        <dbReference type="ARBA" id="ARBA00022729"/>
    </source>
</evidence>
<reference evidence="7" key="1">
    <citation type="submission" date="2019-11" db="EMBL/GenBank/DDBJ databases">
        <title>Microbial mats filling the niche in hypersaline microbial mats.</title>
        <authorList>
            <person name="Wong H.L."/>
            <person name="Macleod F.I."/>
            <person name="White R.A. III"/>
            <person name="Burns B.P."/>
        </authorList>
    </citation>
    <scope>NUCLEOTIDE SEQUENCE</scope>
    <source>
        <strain evidence="7">Rbin_158</strain>
    </source>
</reference>
<keyword evidence="2 6" id="KW-0732">Signal</keyword>
<evidence type="ECO:0000313" key="7">
    <source>
        <dbReference type="EMBL" id="MBD3325924.1"/>
    </source>
</evidence>
<evidence type="ECO:0000256" key="4">
    <source>
        <dbReference type="ARBA" id="ARBA00023139"/>
    </source>
</evidence>
<sequence length="438" mass="49466">MKKALSLLLIVGFALCVAGFVGEASAETKKILWWSHWANEPSKRNVIERVAKDYMEAHPDVEIEITWWDKQPLQDAWRTVVAANGEGGPDIVTDPAQDIVEQVRAGIFLDLGEDFPWENFAPGTKEGAQFGGVPGYYKFNIGKSIHMIFYNKQIFEEAGITVPEDYTFTQDEFVEVVKKVSDLGYAGVADAIGNRPYPALFPIFDALADLVGTEKMQQYMAGSTSWDTPEARQVLEWMVELREAGFWPKTFATMTIDEFHVYFHTQHKAAMLYIPSWYTGRAFQPEEKGGQSPDFHFGMLRYPRMNGAEGEQTVVGGFESGYVISKWTEHPDVARDILKFFAQPKYGALWELYTDIPSVIKYTQADIPADAPETKWGWYHEEIAKVYGPLPMGLFNRNLGVSGDFLNARETVLNQGLPQGLVTVEEAIEMLNEHVEEE</sequence>
<dbReference type="EMBL" id="WJJP01000497">
    <property type="protein sequence ID" value="MBD3325924.1"/>
    <property type="molecule type" value="Genomic_DNA"/>
</dbReference>
<accession>A0A9D5JXF2</accession>
<dbReference type="Proteomes" id="UP000649604">
    <property type="component" value="Unassembled WGS sequence"/>
</dbReference>
<dbReference type="InterPro" id="IPR006059">
    <property type="entry name" value="SBP"/>
</dbReference>
<comment type="caution">
    <text evidence="7">The sequence shown here is derived from an EMBL/GenBank/DDBJ whole genome shotgun (WGS) entry which is preliminary data.</text>
</comment>
<keyword evidence="5" id="KW-0449">Lipoprotein</keyword>
<evidence type="ECO:0000256" key="1">
    <source>
        <dbReference type="ARBA" id="ARBA00022475"/>
    </source>
</evidence>
<feature type="chain" id="PRO_5039325407" evidence="6">
    <location>
        <begin position="27"/>
        <end position="438"/>
    </location>
</feature>
<proteinExistence type="predicted"/>
<name>A0A9D5JXF2_9BACT</name>
<dbReference type="PANTHER" id="PTHR43649">
    <property type="entry name" value="ARABINOSE-BINDING PROTEIN-RELATED"/>
    <property type="match status" value="1"/>
</dbReference>
<organism evidence="7 8">
    <name type="scientific">candidate division KSB3 bacterium</name>
    <dbReference type="NCBI Taxonomy" id="2044937"/>
    <lineage>
        <taxon>Bacteria</taxon>
        <taxon>candidate division KSB3</taxon>
    </lineage>
</organism>
<evidence type="ECO:0000256" key="6">
    <source>
        <dbReference type="SAM" id="SignalP"/>
    </source>
</evidence>
<dbReference type="PANTHER" id="PTHR43649:SF33">
    <property type="entry name" value="POLYGALACTURONAN_RHAMNOGALACTURONAN-BINDING PROTEIN YTCQ"/>
    <property type="match status" value="1"/>
</dbReference>
<dbReference type="InterPro" id="IPR050490">
    <property type="entry name" value="Bact_solute-bd_prot1"/>
</dbReference>
<dbReference type="Pfam" id="PF13416">
    <property type="entry name" value="SBP_bac_8"/>
    <property type="match status" value="1"/>
</dbReference>
<dbReference type="AlphaFoldDB" id="A0A9D5JXF2"/>
<gene>
    <name evidence="7" type="ORF">GF339_15160</name>
</gene>
<keyword evidence="4" id="KW-0564">Palmitate</keyword>
<feature type="signal peptide" evidence="6">
    <location>
        <begin position="1"/>
        <end position="26"/>
    </location>
</feature>
<dbReference type="SUPFAM" id="SSF53850">
    <property type="entry name" value="Periplasmic binding protein-like II"/>
    <property type="match status" value="1"/>
</dbReference>
<keyword evidence="3" id="KW-0472">Membrane</keyword>
<evidence type="ECO:0000256" key="3">
    <source>
        <dbReference type="ARBA" id="ARBA00023136"/>
    </source>
</evidence>
<evidence type="ECO:0000313" key="8">
    <source>
        <dbReference type="Proteomes" id="UP000649604"/>
    </source>
</evidence>
<keyword evidence="1" id="KW-1003">Cell membrane</keyword>
<protein>
    <submittedName>
        <fullName evidence="7">Extracellular solute-binding protein</fullName>
    </submittedName>
</protein>